<sequence>MSSVVVTLFSLFLLISDVLLMVISGVSYSYFNNEMILRNVTINMKVMFGCGIGLGIAGIIGILLYLSWPEFAFNWIITVPVFLVITILYIVYCRPNIYQKYISDYNEYWNENYSSILTFQWKYQCCGYNNASDRAISNCPFEFESGCTSKIEDYLKRHLQEIFIAAILMCGLFAISIIVLTIYYCVHSTYDSSTLFEEIYLIGDLF</sequence>
<evidence type="ECO:0008006" key="4">
    <source>
        <dbReference type="Google" id="ProtNLM"/>
    </source>
</evidence>
<dbReference type="Proteomes" id="UP000179807">
    <property type="component" value="Unassembled WGS sequence"/>
</dbReference>
<accession>A0A1J4JSK7</accession>
<dbReference type="RefSeq" id="XP_068355225.1">
    <property type="nucleotide sequence ID" value="XM_068493579.1"/>
</dbReference>
<protein>
    <recommendedName>
        <fullName evidence="4">Tetraspanin family protein</fullName>
    </recommendedName>
</protein>
<organism evidence="2 3">
    <name type="scientific">Tritrichomonas foetus</name>
    <dbReference type="NCBI Taxonomy" id="1144522"/>
    <lineage>
        <taxon>Eukaryota</taxon>
        <taxon>Metamonada</taxon>
        <taxon>Parabasalia</taxon>
        <taxon>Tritrichomonadida</taxon>
        <taxon>Tritrichomonadidae</taxon>
        <taxon>Tritrichomonas</taxon>
    </lineage>
</organism>
<reference evidence="2" key="1">
    <citation type="submission" date="2016-10" db="EMBL/GenBank/DDBJ databases">
        <authorList>
            <person name="Benchimol M."/>
            <person name="Almeida L.G."/>
            <person name="Vasconcelos A.T."/>
            <person name="Perreira-Neves A."/>
            <person name="Rosa I.A."/>
            <person name="Tasca T."/>
            <person name="Bogo M.R."/>
            <person name="de Souza W."/>
        </authorList>
    </citation>
    <scope>NUCLEOTIDE SEQUENCE [LARGE SCALE GENOMIC DNA]</scope>
    <source>
        <strain evidence="2">K</strain>
    </source>
</reference>
<feature type="transmembrane region" description="Helical" evidence="1">
    <location>
        <begin position="162"/>
        <end position="184"/>
    </location>
</feature>
<dbReference type="GeneID" id="94828283"/>
<feature type="transmembrane region" description="Helical" evidence="1">
    <location>
        <begin position="72"/>
        <end position="92"/>
    </location>
</feature>
<dbReference type="GO" id="GO:0016020">
    <property type="term" value="C:membrane"/>
    <property type="evidence" value="ECO:0007669"/>
    <property type="project" value="InterPro"/>
</dbReference>
<dbReference type="OrthoDB" id="10517418at2759"/>
<evidence type="ECO:0000256" key="1">
    <source>
        <dbReference type="SAM" id="Phobius"/>
    </source>
</evidence>
<dbReference type="EMBL" id="MLAK01000882">
    <property type="protein sequence ID" value="OHT02089.1"/>
    <property type="molecule type" value="Genomic_DNA"/>
</dbReference>
<dbReference type="SUPFAM" id="SSF48652">
    <property type="entry name" value="Tetraspanin"/>
    <property type="match status" value="1"/>
</dbReference>
<dbReference type="AlphaFoldDB" id="A0A1J4JSK7"/>
<keyword evidence="1" id="KW-1133">Transmembrane helix</keyword>
<proteinExistence type="predicted"/>
<gene>
    <name evidence="2" type="ORF">TRFO_07274</name>
</gene>
<comment type="caution">
    <text evidence="2">The sequence shown here is derived from an EMBL/GenBank/DDBJ whole genome shotgun (WGS) entry which is preliminary data.</text>
</comment>
<feature type="transmembrane region" description="Helical" evidence="1">
    <location>
        <begin position="6"/>
        <end position="26"/>
    </location>
</feature>
<feature type="transmembrane region" description="Helical" evidence="1">
    <location>
        <begin position="46"/>
        <end position="66"/>
    </location>
</feature>
<dbReference type="VEuPathDB" id="TrichDB:TRFO_07274"/>
<evidence type="ECO:0000313" key="2">
    <source>
        <dbReference type="EMBL" id="OHT02089.1"/>
    </source>
</evidence>
<keyword evidence="1" id="KW-0472">Membrane</keyword>
<dbReference type="InterPro" id="IPR008952">
    <property type="entry name" value="Tetraspanin_EC2_sf"/>
</dbReference>
<name>A0A1J4JSK7_9EUKA</name>
<keyword evidence="1" id="KW-0812">Transmembrane</keyword>
<evidence type="ECO:0000313" key="3">
    <source>
        <dbReference type="Proteomes" id="UP000179807"/>
    </source>
</evidence>
<keyword evidence="3" id="KW-1185">Reference proteome</keyword>